<feature type="region of interest" description="Disordered" evidence="2">
    <location>
        <begin position="28"/>
        <end position="181"/>
    </location>
</feature>
<evidence type="ECO:0000256" key="1">
    <source>
        <dbReference type="ARBA" id="ARBA00008403"/>
    </source>
</evidence>
<proteinExistence type="inferred from homology"/>
<reference evidence="4" key="1">
    <citation type="submission" date="2025-08" db="UniProtKB">
        <authorList>
            <consortium name="RefSeq"/>
        </authorList>
    </citation>
    <scope>IDENTIFICATION</scope>
    <source>
        <tissue evidence="4">Leaves</tissue>
    </source>
</reference>
<dbReference type="PANTHER" id="PTHR33346:SF42">
    <property type="entry name" value="DEHYDRIN XERO 1"/>
    <property type="match status" value="1"/>
</dbReference>
<comment type="similarity">
    <text evidence="1">Belongs to the plant dehydrin family.</text>
</comment>
<dbReference type="KEGG" id="jre:108981712"/>
<feature type="compositionally biased region" description="Polar residues" evidence="2">
    <location>
        <begin position="122"/>
        <end position="132"/>
    </location>
</feature>
<evidence type="ECO:0000256" key="2">
    <source>
        <dbReference type="SAM" id="MobiDB-lite"/>
    </source>
</evidence>
<dbReference type="GO" id="GO:0009414">
    <property type="term" value="P:response to water deprivation"/>
    <property type="evidence" value="ECO:0000318"/>
    <property type="project" value="GO_Central"/>
</dbReference>
<accession>A0A6P9EPE5</accession>
<evidence type="ECO:0000313" key="4">
    <source>
        <dbReference type="RefSeq" id="XP_035549459.1"/>
    </source>
</evidence>
<feature type="region of interest" description="Disordered" evidence="2">
    <location>
        <begin position="534"/>
        <end position="731"/>
    </location>
</feature>
<sequence length="731" mass="80053">MAHFQNEYGAAHSTDAYGDVIRKDEYGNVIPTDENANPIRHSGTTLQGGQQQQQRHDLSTEYDGQGGRRNKGLKEKITENIPGVGNNDHRNDTSSATTDAYGNVIRNDEYGNVPTDEYGNQVRHSGTTLKGGQQQQQQRHDLSTEYDGQGGRGNKGLKEKLTENIPGVGNNDHRNNTSSVTTDAYGNVIRKDEYGNVIPTDEHGNPIRHSGTTLQGGQQQQQQRHDLSNEYDGQGGGRNKGLKEKITENIPGVGNNDRRNDTSSATIDAYGNVIRKDEYGNVIPTDEYGNPIRHSGTTLQGGQQQQHQRHDLSTEYDGQGGRRNRGLKEKITENIPGVGNNDHRNDTSSATTDAYGSVIRKDEYGNVNPTDEHGNPIRHSGTTLQGGQQQQQQLHDLSTEYDGQGGGGNKGLKEKLTENIPGVGNNDHRNNTSSVTRDAYGNVIRKDEYGNVIPTDGHGNPIRHSGTTLQGGQQQQRHDLSTEYDGQGGGRNKGLKEKLMENIPGVGNNDHRNNTSSATKDAYGNVIRKDEYGNVIPTDGHGNPIRHSGTTLQGGQQQQQQLHDLSTEYDGQSGGRNKGLKEKLTENMIPGVGNNDHRNNTSSATKDAYGNVIRKDEYGNVIPKDEHGNPIRHSGTTLQGGQQQQQQQRHDLSTEYDGQGGRRNKGLKETGTENIPGVGNKDHRNDTSFPTTTNPATMAGRYGTGEQAQLHQHAEKKGVMEKIKEKVHRCV</sequence>
<dbReference type="AlphaFoldDB" id="A0A6P9EPE5"/>
<dbReference type="InterPro" id="IPR000167">
    <property type="entry name" value="Dehydrin"/>
</dbReference>
<dbReference type="GeneID" id="108981712"/>
<keyword evidence="3" id="KW-1185">Reference proteome</keyword>
<dbReference type="PANTHER" id="PTHR33346">
    <property type="entry name" value="DEHYDRIN XERO 2-RELATED"/>
    <property type="match status" value="1"/>
</dbReference>
<feature type="compositionally biased region" description="Basic and acidic residues" evidence="2">
    <location>
        <begin position="613"/>
        <end position="629"/>
    </location>
</feature>
<feature type="region of interest" description="Disordered" evidence="2">
    <location>
        <begin position="196"/>
        <end position="264"/>
    </location>
</feature>
<gene>
    <name evidence="4" type="primary">LOC108981712</name>
</gene>
<dbReference type="GO" id="GO:0009631">
    <property type="term" value="P:cold acclimation"/>
    <property type="evidence" value="ECO:0000318"/>
    <property type="project" value="GO_Central"/>
</dbReference>
<feature type="compositionally biased region" description="Low complexity" evidence="2">
    <location>
        <begin position="381"/>
        <end position="394"/>
    </location>
</feature>
<feature type="compositionally biased region" description="Basic and acidic residues" evidence="2">
    <location>
        <begin position="712"/>
        <end position="724"/>
    </location>
</feature>
<name>A0A6P9EPE5_JUGRE</name>
<dbReference type="GO" id="GO:0009737">
    <property type="term" value="P:response to abscisic acid"/>
    <property type="evidence" value="ECO:0000318"/>
    <property type="project" value="GO_Central"/>
</dbReference>
<feature type="compositionally biased region" description="Polar residues" evidence="2">
    <location>
        <begin position="687"/>
        <end position="696"/>
    </location>
</feature>
<feature type="region of interest" description="Disordered" evidence="2">
    <location>
        <begin position="281"/>
        <end position="410"/>
    </location>
</feature>
<organism evidence="3 4">
    <name type="scientific">Juglans regia</name>
    <name type="common">English walnut</name>
    <dbReference type="NCBI Taxonomy" id="51240"/>
    <lineage>
        <taxon>Eukaryota</taxon>
        <taxon>Viridiplantae</taxon>
        <taxon>Streptophyta</taxon>
        <taxon>Embryophyta</taxon>
        <taxon>Tracheophyta</taxon>
        <taxon>Spermatophyta</taxon>
        <taxon>Magnoliopsida</taxon>
        <taxon>eudicotyledons</taxon>
        <taxon>Gunneridae</taxon>
        <taxon>Pentapetalae</taxon>
        <taxon>rosids</taxon>
        <taxon>fabids</taxon>
        <taxon>Fagales</taxon>
        <taxon>Juglandaceae</taxon>
        <taxon>Juglans</taxon>
    </lineage>
</organism>
<feature type="region of interest" description="Disordered" evidence="2">
    <location>
        <begin position="450"/>
        <end position="494"/>
    </location>
</feature>
<dbReference type="Proteomes" id="UP000235220">
    <property type="component" value="Chromosome 8"/>
</dbReference>
<feature type="compositionally biased region" description="Low complexity" evidence="2">
    <location>
        <begin position="549"/>
        <end position="562"/>
    </location>
</feature>
<feature type="compositionally biased region" description="Basic and acidic residues" evidence="2">
    <location>
        <begin position="196"/>
        <end position="205"/>
    </location>
</feature>
<evidence type="ECO:0000313" key="3">
    <source>
        <dbReference type="Proteomes" id="UP000235220"/>
    </source>
</evidence>
<feature type="compositionally biased region" description="Basic and acidic residues" evidence="2">
    <location>
        <begin position="359"/>
        <end position="375"/>
    </location>
</feature>
<protein>
    <submittedName>
        <fullName evidence="4">Epsin-like isoform X1</fullName>
    </submittedName>
</protein>
<dbReference type="OrthoDB" id="1166395at2759"/>
<dbReference type="Gramene" id="Jr08_18060_p1">
    <property type="protein sequence ID" value="cds.Jr08_18060_p1"/>
    <property type="gene ID" value="Jr08_18060"/>
</dbReference>
<dbReference type="RefSeq" id="XP_035549459.1">
    <property type="nucleotide sequence ID" value="XM_035693566.1"/>
</dbReference>
<dbReference type="Pfam" id="PF00257">
    <property type="entry name" value="Dehydrin"/>
    <property type="match status" value="3"/>
</dbReference>